<feature type="coiled-coil region" evidence="3">
    <location>
        <begin position="237"/>
        <end position="301"/>
    </location>
</feature>
<keyword evidence="2 3" id="KW-0175">Coiled coil</keyword>
<evidence type="ECO:0000256" key="2">
    <source>
        <dbReference type="ARBA" id="ARBA00023054"/>
    </source>
</evidence>
<dbReference type="CDD" id="cd15846">
    <property type="entry name" value="SNARE_syntaxin17"/>
    <property type="match status" value="1"/>
</dbReference>
<evidence type="ECO:0000256" key="1">
    <source>
        <dbReference type="ARBA" id="ARBA00009063"/>
    </source>
</evidence>
<dbReference type="PROSITE" id="PS50192">
    <property type="entry name" value="T_SNARE"/>
    <property type="match status" value="1"/>
</dbReference>
<evidence type="ECO:0000313" key="6">
    <source>
        <dbReference type="RefSeq" id="XP_067147195.1"/>
    </source>
</evidence>
<dbReference type="SUPFAM" id="SSF47661">
    <property type="entry name" value="t-snare proteins"/>
    <property type="match status" value="1"/>
</dbReference>
<dbReference type="GeneID" id="106496965"/>
<sequence>MRVTVADSVSPLGRDGVARARTRAQPGVCSARWGRVFAARLLQPYRNTRDRIHSLRFWPGTRGNPHTSLSSLHEKPRLVPLNFKFSRAAQGRESVCARARVAGGGRGRAAHRLRPSAAGPPPAALLVAAPAAARVIRKHTDIRTSRRNHSPKFQPGISTLVKVNWTRIVLKAVFRMSEDNEKVTLRRIEPAIQKFIKVAIPTDLERLRKHQINIEKYQRCRLWDRLHEEHINAGRTVQQLRANMREMEKLCLRVRQEDIPILQRMINPVKEEASFAIKEFLQLHSESAEELKRQLEGQEDTSLTRSATVGGGKTLCNTEGKDGSQSLIQMYSPLPEIPQDENAAESWENLEEDLIQLNQLVTEFSLLVSSQQEKIDRIEAHVNSAAVNVEEGTKNLGKQPRQRHYRLHPLPQAGLKPGQSMLIEWNYCHKLDKMSLVCACFMKCLAQELFFLLTSLRKQFQNIVYTLKLGCFYLNYVF</sequence>
<dbReference type="InterPro" id="IPR000727">
    <property type="entry name" value="T_SNARE_dom"/>
</dbReference>
<dbReference type="RefSeq" id="XP_067147195.1">
    <property type="nucleotide sequence ID" value="XM_067291094.1"/>
</dbReference>
<feature type="domain" description="T-SNARE coiled-coil homology" evidence="4">
    <location>
        <begin position="337"/>
        <end position="399"/>
    </location>
</feature>
<dbReference type="Pfam" id="PF26585">
    <property type="entry name" value="STX17_N"/>
    <property type="match status" value="1"/>
</dbReference>
<name>A0ABM4E388_9AVES</name>
<dbReference type="PANTHER" id="PTHR19957">
    <property type="entry name" value="SYNTAXIN"/>
    <property type="match status" value="1"/>
</dbReference>
<evidence type="ECO:0000313" key="5">
    <source>
        <dbReference type="Proteomes" id="UP001652627"/>
    </source>
</evidence>
<dbReference type="InterPro" id="IPR059001">
    <property type="entry name" value="STX17_N"/>
</dbReference>
<dbReference type="InterPro" id="IPR010989">
    <property type="entry name" value="SNARE"/>
</dbReference>
<dbReference type="InterPro" id="IPR028676">
    <property type="entry name" value="STX17_SNARE"/>
</dbReference>
<protein>
    <submittedName>
        <fullName evidence="6">Syntaxin-17 isoform X1</fullName>
    </submittedName>
</protein>
<dbReference type="PANTHER" id="PTHR19957:SF139">
    <property type="entry name" value="SYNTAXIN-17"/>
    <property type="match status" value="1"/>
</dbReference>
<organism evidence="5 6">
    <name type="scientific">Apteryx mantelli</name>
    <name type="common">North Island brown kiwi</name>
    <dbReference type="NCBI Taxonomy" id="2696672"/>
    <lineage>
        <taxon>Eukaryota</taxon>
        <taxon>Metazoa</taxon>
        <taxon>Chordata</taxon>
        <taxon>Craniata</taxon>
        <taxon>Vertebrata</taxon>
        <taxon>Euteleostomi</taxon>
        <taxon>Archelosauria</taxon>
        <taxon>Archosauria</taxon>
        <taxon>Dinosauria</taxon>
        <taxon>Saurischia</taxon>
        <taxon>Theropoda</taxon>
        <taxon>Coelurosauria</taxon>
        <taxon>Aves</taxon>
        <taxon>Palaeognathae</taxon>
        <taxon>Apterygiformes</taxon>
        <taxon>Apterygidae</taxon>
        <taxon>Apteryx</taxon>
    </lineage>
</organism>
<proteinExistence type="inferred from homology"/>
<dbReference type="Proteomes" id="UP001652627">
    <property type="component" value="Chromosome 2"/>
</dbReference>
<comment type="similarity">
    <text evidence="1">Belongs to the syntaxin family.</text>
</comment>
<dbReference type="SMART" id="SM00397">
    <property type="entry name" value="t_SNARE"/>
    <property type="match status" value="1"/>
</dbReference>
<evidence type="ECO:0000256" key="3">
    <source>
        <dbReference type="SAM" id="Coils"/>
    </source>
</evidence>
<dbReference type="InterPro" id="IPR045242">
    <property type="entry name" value="Syntaxin"/>
</dbReference>
<keyword evidence="5" id="KW-1185">Reference proteome</keyword>
<dbReference type="Gene3D" id="1.20.5.110">
    <property type="match status" value="1"/>
</dbReference>
<reference evidence="6" key="2">
    <citation type="submission" date="2025-08" db="UniProtKB">
        <authorList>
            <consortium name="RefSeq"/>
        </authorList>
    </citation>
    <scope>IDENTIFICATION</scope>
    <source>
        <tissue evidence="6">Blood</tissue>
    </source>
</reference>
<reference evidence="5" key="1">
    <citation type="submission" date="2025-05" db="UniProtKB">
        <authorList>
            <consortium name="RefSeq"/>
        </authorList>
    </citation>
    <scope>NUCLEOTIDE SEQUENCE [LARGE SCALE GENOMIC DNA]</scope>
</reference>
<evidence type="ECO:0000259" key="4">
    <source>
        <dbReference type="PROSITE" id="PS50192"/>
    </source>
</evidence>
<gene>
    <name evidence="6" type="primary">STX17</name>
</gene>
<accession>A0ABM4E388</accession>